<dbReference type="InterPro" id="IPR004276">
    <property type="entry name" value="GlycoTrans_28_N"/>
</dbReference>
<dbReference type="GO" id="GO:0008194">
    <property type="term" value="F:UDP-glycosyltransferase activity"/>
    <property type="evidence" value="ECO:0007669"/>
    <property type="project" value="InterPro"/>
</dbReference>
<evidence type="ECO:0000259" key="2">
    <source>
        <dbReference type="Pfam" id="PF06722"/>
    </source>
</evidence>
<protein>
    <submittedName>
        <fullName evidence="3">Glycosyl transferase family protein</fullName>
    </submittedName>
</protein>
<proteinExistence type="predicted"/>
<evidence type="ECO:0000259" key="1">
    <source>
        <dbReference type="Pfam" id="PF03033"/>
    </source>
</evidence>
<accession>H3SML2</accession>
<gene>
    <name evidence="3" type="ORF">PDENDC454_24028</name>
</gene>
<evidence type="ECO:0000313" key="3">
    <source>
        <dbReference type="EMBL" id="EHQ59668.1"/>
    </source>
</evidence>
<dbReference type="SUPFAM" id="SSF53756">
    <property type="entry name" value="UDP-Glycosyltransferase/glycogen phosphorylase"/>
    <property type="match status" value="1"/>
</dbReference>
<dbReference type="GO" id="GO:0033072">
    <property type="term" value="P:vancomycin biosynthetic process"/>
    <property type="evidence" value="ECO:0007669"/>
    <property type="project" value="UniProtKB-ARBA"/>
</dbReference>
<dbReference type="FunFam" id="3.40.50.2000:FF:000009">
    <property type="entry name" value="Sterol 3-beta-glucosyltransferase UGT80A2"/>
    <property type="match status" value="1"/>
</dbReference>
<feature type="domain" description="Erythromycin biosynthesis protein CIII-like C-terminal" evidence="2">
    <location>
        <begin position="305"/>
        <end position="399"/>
    </location>
</feature>
<feature type="domain" description="Glycosyltransferase family 28 N-terminal" evidence="1">
    <location>
        <begin position="4"/>
        <end position="132"/>
    </location>
</feature>
<dbReference type="STRING" id="1131935.PDENDC454_24028"/>
<dbReference type="Pfam" id="PF03033">
    <property type="entry name" value="Glyco_transf_28"/>
    <property type="match status" value="1"/>
</dbReference>
<dbReference type="PANTHER" id="PTHR48050">
    <property type="entry name" value="STEROL 3-BETA-GLUCOSYLTRANSFERASE"/>
    <property type="match status" value="1"/>
</dbReference>
<comment type="caution">
    <text evidence="3">The sequence shown here is derived from an EMBL/GenBank/DDBJ whole genome shotgun (WGS) entry which is preliminary data.</text>
</comment>
<dbReference type="GO" id="GO:0016758">
    <property type="term" value="F:hexosyltransferase activity"/>
    <property type="evidence" value="ECO:0007669"/>
    <property type="project" value="InterPro"/>
</dbReference>
<dbReference type="RefSeq" id="WP_006679288.1">
    <property type="nucleotide sequence ID" value="NZ_AHKH01000109.1"/>
</dbReference>
<dbReference type="GO" id="GO:0005975">
    <property type="term" value="P:carbohydrate metabolic process"/>
    <property type="evidence" value="ECO:0007669"/>
    <property type="project" value="InterPro"/>
</dbReference>
<organism evidence="3 4">
    <name type="scientific">Paenibacillus dendritiformis C454</name>
    <dbReference type="NCBI Taxonomy" id="1131935"/>
    <lineage>
        <taxon>Bacteria</taxon>
        <taxon>Bacillati</taxon>
        <taxon>Bacillota</taxon>
        <taxon>Bacilli</taxon>
        <taxon>Bacillales</taxon>
        <taxon>Paenibacillaceae</taxon>
        <taxon>Paenibacillus</taxon>
    </lineage>
</organism>
<dbReference type="InterPro" id="IPR010610">
    <property type="entry name" value="EryCIII-like_C"/>
</dbReference>
<dbReference type="PANTHER" id="PTHR48050:SF13">
    <property type="entry name" value="STEROL 3-BETA-GLUCOSYLTRANSFERASE UGT80A2"/>
    <property type="match status" value="1"/>
</dbReference>
<dbReference type="CDD" id="cd03784">
    <property type="entry name" value="GT1_Gtf-like"/>
    <property type="match status" value="1"/>
</dbReference>
<sequence>MKINLLTLGTRGDVQPFVALGMKLQNAGHAVTVVTAENFKPFVERHGLSCSPIRARFLDLAQSEEGKQMLGGNPLAIIRNMKKLMYPMMEQMLADLWAASQETEALIFHPKALGGADIAEKLDIPVFAAHPVPLLMPTSRFANPALPLDTGMGWLNRMSYSMNRLISAPFLNLLNRWRRETLGLPARRLFTPDLRINGRDIPVLYGCSPAVVPYDPRWEDRVCMAGFWYLPETEPWQAPQQLAAFLSQGPAPLAISFSSMPLKQPERILAMMIAALQRAGQRGVILTGGSGMQAEKPLDDDSLFLIESAPHDWLFPRTTGIIHHGGAGTTASALRAGKPMLVCPFVGDQPFWARRMRQLGAAPAPLREKDMTVDSLTARLRELARNESLSRSAHTLAETIRQEHGLEQTLQFIHRKIEQFRRR</sequence>
<dbReference type="InterPro" id="IPR050426">
    <property type="entry name" value="Glycosyltransferase_28"/>
</dbReference>
<dbReference type="InterPro" id="IPR002213">
    <property type="entry name" value="UDP_glucos_trans"/>
</dbReference>
<keyword evidence="4" id="KW-1185">Reference proteome</keyword>
<name>H3SML2_9BACL</name>
<dbReference type="Pfam" id="PF06722">
    <property type="entry name" value="EryCIII-like_C"/>
    <property type="match status" value="1"/>
</dbReference>
<reference evidence="3 4" key="1">
    <citation type="journal article" date="2012" name="J. Bacteriol.">
        <title>Genome Sequence of the Pattern-Forming Social Bacterium Paenibacillus dendritiformis C454 Chiral Morphotype.</title>
        <authorList>
            <person name="Sirota-Madi A."/>
            <person name="Olender T."/>
            <person name="Helman Y."/>
            <person name="Brainis I."/>
            <person name="Finkelshtein A."/>
            <person name="Roth D."/>
            <person name="Hagai E."/>
            <person name="Leshkowitz D."/>
            <person name="Brodsky L."/>
            <person name="Galatenko V."/>
            <person name="Nikolaev V."/>
            <person name="Gutnick D.L."/>
            <person name="Lancet D."/>
            <person name="Ben-Jacob E."/>
        </authorList>
    </citation>
    <scope>NUCLEOTIDE SEQUENCE [LARGE SCALE GENOMIC DNA]</scope>
    <source>
        <strain evidence="3 4">C454</strain>
    </source>
</reference>
<dbReference type="PATRIC" id="fig|1131935.3.peg.5001"/>
<dbReference type="Gene3D" id="3.40.50.2000">
    <property type="entry name" value="Glycogen Phosphorylase B"/>
    <property type="match status" value="2"/>
</dbReference>
<keyword evidence="3" id="KW-0808">Transferase</keyword>
<dbReference type="OrthoDB" id="9805366at2"/>
<dbReference type="Proteomes" id="UP000003900">
    <property type="component" value="Unassembled WGS sequence"/>
</dbReference>
<dbReference type="AlphaFoldDB" id="H3SML2"/>
<evidence type="ECO:0000313" key="4">
    <source>
        <dbReference type="Proteomes" id="UP000003900"/>
    </source>
</evidence>
<dbReference type="EMBL" id="AHKH01000109">
    <property type="protein sequence ID" value="EHQ59668.1"/>
    <property type="molecule type" value="Genomic_DNA"/>
</dbReference>